<dbReference type="Gene3D" id="2.30.30.40">
    <property type="entry name" value="SH3 Domains"/>
    <property type="match status" value="1"/>
</dbReference>
<accession>A0A914YLI4</accession>
<keyword evidence="2 3" id="KW-0728">SH3 domain</keyword>
<dbReference type="Proteomes" id="UP000887577">
    <property type="component" value="Unplaced"/>
</dbReference>
<dbReference type="InterPro" id="IPR031160">
    <property type="entry name" value="F_BAR_dom"/>
</dbReference>
<dbReference type="SMART" id="SM00055">
    <property type="entry name" value="FCH"/>
    <property type="match status" value="1"/>
</dbReference>
<dbReference type="PROSITE" id="PS50002">
    <property type="entry name" value="SH3"/>
    <property type="match status" value="1"/>
</dbReference>
<dbReference type="SUPFAM" id="SSF103657">
    <property type="entry name" value="BAR/IMD domain-like"/>
    <property type="match status" value="1"/>
</dbReference>
<organism evidence="9 10">
    <name type="scientific">Panagrolaimus superbus</name>
    <dbReference type="NCBI Taxonomy" id="310955"/>
    <lineage>
        <taxon>Eukaryota</taxon>
        <taxon>Metazoa</taxon>
        <taxon>Ecdysozoa</taxon>
        <taxon>Nematoda</taxon>
        <taxon>Chromadorea</taxon>
        <taxon>Rhabditida</taxon>
        <taxon>Tylenchina</taxon>
        <taxon>Panagrolaimomorpha</taxon>
        <taxon>Panagrolaimoidea</taxon>
        <taxon>Panagrolaimidae</taxon>
        <taxon>Panagrolaimus</taxon>
    </lineage>
</organism>
<evidence type="ECO:0000313" key="10">
    <source>
        <dbReference type="WBParaSite" id="PSU_v2.g20415.t1"/>
    </source>
</evidence>
<dbReference type="Pfam" id="PF00018">
    <property type="entry name" value="SH3_1"/>
    <property type="match status" value="1"/>
</dbReference>
<dbReference type="PANTHER" id="PTHR23065:SF11">
    <property type="entry name" value="SYNDAPIN, ISOFORM C"/>
    <property type="match status" value="1"/>
</dbReference>
<dbReference type="InterPro" id="IPR001452">
    <property type="entry name" value="SH3_domain"/>
</dbReference>
<protein>
    <submittedName>
        <fullName evidence="10">Uncharacterized protein</fullName>
    </submittedName>
</protein>
<feature type="coiled-coil region" evidence="5">
    <location>
        <begin position="133"/>
        <end position="209"/>
    </location>
</feature>
<feature type="domain" description="SH3" evidence="7">
    <location>
        <begin position="495"/>
        <end position="553"/>
    </location>
</feature>
<dbReference type="Pfam" id="PF00611">
    <property type="entry name" value="FCH"/>
    <property type="match status" value="1"/>
</dbReference>
<dbReference type="WBParaSite" id="PSU_v2.g20415.t1">
    <property type="protein sequence ID" value="PSU_v2.g20415.t1"/>
    <property type="gene ID" value="PSU_v2.g20415"/>
</dbReference>
<reference evidence="10" key="1">
    <citation type="submission" date="2022-11" db="UniProtKB">
        <authorList>
            <consortium name="WormBaseParasite"/>
        </authorList>
    </citation>
    <scope>IDENTIFICATION</scope>
</reference>
<evidence type="ECO:0000256" key="6">
    <source>
        <dbReference type="SAM" id="MobiDB-lite"/>
    </source>
</evidence>
<dbReference type="SMART" id="SM00326">
    <property type="entry name" value="SH3"/>
    <property type="match status" value="1"/>
</dbReference>
<dbReference type="Gene3D" id="1.20.1270.60">
    <property type="entry name" value="Arfaptin homology (AH) domain/BAR domain"/>
    <property type="match status" value="1"/>
</dbReference>
<dbReference type="PANTHER" id="PTHR23065">
    <property type="entry name" value="PROLINE-SERINE-THREONINE PHOSPHATASE INTERACTING PROTEIN 1"/>
    <property type="match status" value="1"/>
</dbReference>
<feature type="compositionally biased region" description="Low complexity" evidence="6">
    <location>
        <begin position="366"/>
        <end position="376"/>
    </location>
</feature>
<dbReference type="GO" id="GO:0005886">
    <property type="term" value="C:plasma membrane"/>
    <property type="evidence" value="ECO:0007669"/>
    <property type="project" value="TreeGrafter"/>
</dbReference>
<dbReference type="GO" id="GO:0007010">
    <property type="term" value="P:cytoskeleton organization"/>
    <property type="evidence" value="ECO:0007669"/>
    <property type="project" value="TreeGrafter"/>
</dbReference>
<dbReference type="InterPro" id="IPR027267">
    <property type="entry name" value="AH/BAR_dom_sf"/>
</dbReference>
<dbReference type="GO" id="GO:0030100">
    <property type="term" value="P:regulation of endocytosis"/>
    <property type="evidence" value="ECO:0007669"/>
    <property type="project" value="TreeGrafter"/>
</dbReference>
<keyword evidence="9" id="KW-1185">Reference proteome</keyword>
<evidence type="ECO:0000256" key="2">
    <source>
        <dbReference type="ARBA" id="ARBA00022443"/>
    </source>
</evidence>
<evidence type="ECO:0000256" key="3">
    <source>
        <dbReference type="PROSITE-ProRule" id="PRU00192"/>
    </source>
</evidence>
<dbReference type="SUPFAM" id="SSF50044">
    <property type="entry name" value="SH3-domain"/>
    <property type="match status" value="1"/>
</dbReference>
<dbReference type="GO" id="GO:0097320">
    <property type="term" value="P:plasma membrane tubulation"/>
    <property type="evidence" value="ECO:0007669"/>
    <property type="project" value="TreeGrafter"/>
</dbReference>
<dbReference type="InterPro" id="IPR036028">
    <property type="entry name" value="SH3-like_dom_sf"/>
</dbReference>
<evidence type="ECO:0000313" key="9">
    <source>
        <dbReference type="Proteomes" id="UP000887577"/>
    </source>
</evidence>
<dbReference type="GO" id="GO:0005543">
    <property type="term" value="F:phospholipid binding"/>
    <property type="evidence" value="ECO:0007669"/>
    <property type="project" value="TreeGrafter"/>
</dbReference>
<dbReference type="GO" id="GO:0005768">
    <property type="term" value="C:endosome"/>
    <property type="evidence" value="ECO:0007669"/>
    <property type="project" value="TreeGrafter"/>
</dbReference>
<comment type="subcellular location">
    <subcellularLocation>
        <location evidence="1">Endomembrane system</location>
        <topology evidence="1">Peripheral membrane protein</topology>
    </subcellularLocation>
</comment>
<feature type="domain" description="F-BAR" evidence="8">
    <location>
        <begin position="6"/>
        <end position="281"/>
    </location>
</feature>
<sequence length="553" mass="63271">MSTQNLSIPTGFYEIGAYKTNIRRIKDGVEELDEFSKMIKERADIEAKYGKYIQTWHEKWYNFVDSKIPPGLIKDTWDHILKEGNEVSKLHIGMKERFGDEIVRTIALYKKENHHSRTFGGESKEIHEISEAFEKAQKQWKKLMQKLESCKKNYFNACRSEKTAQQQLANAQSDSSLSQDATDKLRERMEKLKEEVRKSRDLYEKQVEECDKYRNVYIENMSFVFEKCQQMEMKRMKFAIEMMAGVQCILGELVDSEKMKDLHNSLKSRFNSVGDPQYNGDLKEWSKIHGPEAPSAWPIFEEYTPGMQHISSRPIKNSSGVVLTKRTATISNEFTDAPIVIQKSDISRPLSTISTIERTHLKRESSSGGSSQENQSTLDSKSSKNSEKGLPKVLQNRNFVASPFSDPFPMRTPEASKVGQQQQKQPGKQIEATPTKRLQQKPVSAHSSDSGSFDDTTMDKHHHQQHHNNNNTDNRNNIEEEEEDDDANTYGDFGQLKGPAKALYDYIPIEGDEIELKKGDLLEVLSGPDHLGWCMGRKNNETGLFPASYVTSV</sequence>
<evidence type="ECO:0000256" key="5">
    <source>
        <dbReference type="SAM" id="Coils"/>
    </source>
</evidence>
<dbReference type="PRINTS" id="PR00452">
    <property type="entry name" value="SH3DOMAIN"/>
</dbReference>
<dbReference type="FunFam" id="1.20.1270.60:FF:000009">
    <property type="entry name" value="Protein kinase C and casein kinase substrate in neurons 2"/>
    <property type="match status" value="1"/>
</dbReference>
<evidence type="ECO:0000259" key="8">
    <source>
        <dbReference type="PROSITE" id="PS51741"/>
    </source>
</evidence>
<feature type="region of interest" description="Disordered" evidence="6">
    <location>
        <begin position="358"/>
        <end position="495"/>
    </location>
</feature>
<feature type="compositionally biased region" description="Basic and acidic residues" evidence="6">
    <location>
        <begin position="381"/>
        <end position="390"/>
    </location>
</feature>
<evidence type="ECO:0000259" key="7">
    <source>
        <dbReference type="PROSITE" id="PS50002"/>
    </source>
</evidence>
<keyword evidence="4 5" id="KW-0175">Coiled coil</keyword>
<evidence type="ECO:0000256" key="4">
    <source>
        <dbReference type="PROSITE-ProRule" id="PRU01077"/>
    </source>
</evidence>
<proteinExistence type="predicted"/>
<evidence type="ECO:0000256" key="1">
    <source>
        <dbReference type="ARBA" id="ARBA00004184"/>
    </source>
</evidence>
<dbReference type="InterPro" id="IPR001060">
    <property type="entry name" value="FCH_dom"/>
</dbReference>
<feature type="compositionally biased region" description="Low complexity" evidence="6">
    <location>
        <begin position="419"/>
        <end position="429"/>
    </location>
</feature>
<feature type="compositionally biased region" description="Polar residues" evidence="6">
    <location>
        <begin position="441"/>
        <end position="453"/>
    </location>
</feature>
<dbReference type="PROSITE" id="PS51741">
    <property type="entry name" value="F_BAR"/>
    <property type="match status" value="1"/>
</dbReference>
<name>A0A914YLI4_9BILA</name>
<dbReference type="AlphaFoldDB" id="A0A914YLI4"/>